<keyword evidence="11" id="KW-1185">Reference proteome</keyword>
<feature type="domain" description="Radical SAM core" evidence="9">
    <location>
        <begin position="70"/>
        <end position="261"/>
    </location>
</feature>
<evidence type="ECO:0000313" key="11">
    <source>
        <dbReference type="Proteomes" id="UP000464378"/>
    </source>
</evidence>
<comment type="function">
    <text evidence="8">Catalyzes the complex heterocyclic radical-mediated conversion of 6-carboxy-5,6,7,8-tetrahydropterin (CPH4) to 7-carboxy-7-deazaguanine (CDG), a step common to the biosynthetic pathways of all 7-deazapurine-containing compounds.</text>
</comment>
<keyword evidence="3 8" id="KW-0479">Metal-binding</keyword>
<evidence type="ECO:0000256" key="1">
    <source>
        <dbReference type="ARBA" id="ARBA00022485"/>
    </source>
</evidence>
<comment type="cofactor">
    <cofactor evidence="8">
        <name>[4Fe-4S] cluster</name>
        <dbReference type="ChEBI" id="CHEBI:49883"/>
    </cofactor>
    <text evidence="8">Binds 1 [4Fe-4S] cluster. The cluster is coordinated with 3 cysteines and an exchangeable S-adenosyl-L-methionine.</text>
</comment>
<feature type="binding site" evidence="8">
    <location>
        <position position="124"/>
    </location>
    <ligand>
        <name>S-adenosyl-L-methionine</name>
        <dbReference type="ChEBI" id="CHEBI:59789"/>
    </ligand>
</feature>
<dbReference type="Pfam" id="PF04055">
    <property type="entry name" value="Radical_SAM"/>
    <property type="match status" value="1"/>
</dbReference>
<dbReference type="InterPro" id="IPR024924">
    <property type="entry name" value="7-CO-7-deazaguanine_synth-like"/>
</dbReference>
<protein>
    <recommendedName>
        <fullName evidence="8">7-carboxy-7-deazaguanine synthase</fullName>
        <shortName evidence="8">CDG synthase</shortName>
        <ecNumber evidence="8">4.3.99.3</ecNumber>
    </recommendedName>
    <alternativeName>
        <fullName evidence="8">Queuosine biosynthesis protein QueE</fullName>
    </alternativeName>
</protein>
<name>A0A6C2YT09_9BACT</name>
<dbReference type="GO" id="GO:0008616">
    <property type="term" value="P:tRNA queuosine(34) biosynthetic process"/>
    <property type="evidence" value="ECO:0007669"/>
    <property type="project" value="UniProtKB-UniRule"/>
</dbReference>
<reference evidence="10" key="1">
    <citation type="submission" date="2019-04" db="EMBL/GenBank/DDBJ databases">
        <authorList>
            <consortium name="Science for Life Laboratories"/>
        </authorList>
    </citation>
    <scope>NUCLEOTIDE SEQUENCE</scope>
    <source>
        <strain evidence="10">MBLW1</strain>
    </source>
</reference>
<keyword evidence="6 8" id="KW-0411">Iron-sulfur</keyword>
<feature type="binding site" evidence="8">
    <location>
        <position position="87"/>
    </location>
    <ligand>
        <name>[4Fe-4S] cluster</name>
        <dbReference type="ChEBI" id="CHEBI:49883"/>
        <note>4Fe-4S-S-AdoMet</note>
    </ligand>
</feature>
<keyword evidence="7 8" id="KW-0456">Lyase</keyword>
<keyword evidence="4 8" id="KW-0460">Magnesium</keyword>
<dbReference type="GO" id="GO:0016840">
    <property type="term" value="F:carbon-nitrogen lyase activity"/>
    <property type="evidence" value="ECO:0007669"/>
    <property type="project" value="UniProtKB-UniRule"/>
</dbReference>
<keyword evidence="8" id="KW-0671">Queuosine biosynthesis</keyword>
<gene>
    <name evidence="8" type="primary">queE</name>
    <name evidence="10" type="ORF">GMBLW1_45970</name>
</gene>
<evidence type="ECO:0000256" key="2">
    <source>
        <dbReference type="ARBA" id="ARBA00022691"/>
    </source>
</evidence>
<proteinExistence type="inferred from homology"/>
<feature type="binding site" evidence="8">
    <location>
        <position position="90"/>
    </location>
    <ligand>
        <name>[4Fe-4S] cluster</name>
        <dbReference type="ChEBI" id="CHEBI:49883"/>
        <note>4Fe-4S-S-AdoMet</note>
    </ligand>
</feature>
<dbReference type="UniPathway" id="UPA00391"/>
<evidence type="ECO:0000256" key="4">
    <source>
        <dbReference type="ARBA" id="ARBA00022842"/>
    </source>
</evidence>
<organism evidence="10">
    <name type="scientific">Tuwongella immobilis</name>
    <dbReference type="NCBI Taxonomy" id="692036"/>
    <lineage>
        <taxon>Bacteria</taxon>
        <taxon>Pseudomonadati</taxon>
        <taxon>Planctomycetota</taxon>
        <taxon>Planctomycetia</taxon>
        <taxon>Gemmatales</taxon>
        <taxon>Gemmataceae</taxon>
        <taxon>Tuwongella</taxon>
    </lineage>
</organism>
<feature type="binding site" evidence="8">
    <location>
        <position position="122"/>
    </location>
    <ligand>
        <name>substrate</name>
    </ligand>
</feature>
<dbReference type="GO" id="GO:1904047">
    <property type="term" value="F:S-adenosyl-L-methionine binding"/>
    <property type="evidence" value="ECO:0007669"/>
    <property type="project" value="UniProtKB-UniRule"/>
</dbReference>
<accession>A0A6C2YT09</accession>
<dbReference type="RefSeq" id="WP_232056292.1">
    <property type="nucleotide sequence ID" value="NZ_LR593887.1"/>
</dbReference>
<dbReference type="Gene3D" id="3.20.20.70">
    <property type="entry name" value="Aldolase class I"/>
    <property type="match status" value="1"/>
</dbReference>
<comment type="similarity">
    <text evidence="8">Belongs to the radical SAM superfamily. 7-carboxy-7-deazaguanine synthase family.</text>
</comment>
<feature type="binding site" evidence="8">
    <location>
        <begin position="89"/>
        <end position="91"/>
    </location>
    <ligand>
        <name>S-adenosyl-L-methionine</name>
        <dbReference type="ChEBI" id="CHEBI:59789"/>
    </ligand>
</feature>
<evidence type="ECO:0000259" key="9">
    <source>
        <dbReference type="PROSITE" id="PS51918"/>
    </source>
</evidence>
<keyword evidence="5 8" id="KW-0408">Iron</keyword>
<dbReference type="GO" id="GO:0000287">
    <property type="term" value="F:magnesium ion binding"/>
    <property type="evidence" value="ECO:0007669"/>
    <property type="project" value="UniProtKB-UniRule"/>
</dbReference>
<comment type="caution">
    <text evidence="8">Lacks conserved residue(s) required for the propagation of feature annotation.</text>
</comment>
<dbReference type="AlphaFoldDB" id="A0A6C2YT09"/>
<dbReference type="GO" id="GO:0051539">
    <property type="term" value="F:4 iron, 4 sulfur cluster binding"/>
    <property type="evidence" value="ECO:0007669"/>
    <property type="project" value="UniProtKB-UniRule"/>
</dbReference>
<keyword evidence="1 8" id="KW-0004">4Fe-4S</keyword>
<feature type="binding site" evidence="8">
    <location>
        <position position="92"/>
    </location>
    <ligand>
        <name>Mg(2+)</name>
        <dbReference type="ChEBI" id="CHEBI:18420"/>
    </ligand>
</feature>
<evidence type="ECO:0000313" key="10">
    <source>
        <dbReference type="EMBL" id="VIP04596.1"/>
    </source>
</evidence>
<dbReference type="KEGG" id="tim:GMBLW1_45970"/>
<dbReference type="PANTHER" id="PTHR42836">
    <property type="entry name" value="7-CARBOXY-7-DEAZAGUANINE SYNTHASE"/>
    <property type="match status" value="1"/>
</dbReference>
<feature type="binding site" evidence="8">
    <location>
        <position position="83"/>
    </location>
    <ligand>
        <name>[4Fe-4S] cluster</name>
        <dbReference type="ChEBI" id="CHEBI:49883"/>
        <note>4Fe-4S-S-AdoMet</note>
    </ligand>
</feature>
<dbReference type="InterPro" id="IPR058240">
    <property type="entry name" value="rSAM_sf"/>
</dbReference>
<comment type="subunit">
    <text evidence="8">Homodimer.</text>
</comment>
<dbReference type="PANTHER" id="PTHR42836:SF1">
    <property type="entry name" value="7-CARBOXY-7-DEAZAGUANINE SYNTHASE"/>
    <property type="match status" value="1"/>
</dbReference>
<comment type="pathway">
    <text evidence="8">Purine metabolism; 7-cyano-7-deazaguanine biosynthesis.</text>
</comment>
<dbReference type="EC" id="4.3.99.3" evidence="8"/>
<dbReference type="SUPFAM" id="SSF102114">
    <property type="entry name" value="Radical SAM enzymes"/>
    <property type="match status" value="1"/>
</dbReference>
<comment type="cofactor">
    <cofactor evidence="8">
        <name>Mg(2+)</name>
        <dbReference type="ChEBI" id="CHEBI:18420"/>
    </cofactor>
</comment>
<dbReference type="InterPro" id="IPR013785">
    <property type="entry name" value="Aldolase_TIM"/>
</dbReference>
<sequence>MSASVHLVNRPPPATILQATATRSRLLFLIETPWMHPTIPAHRVALLTTRPTGTLLIHEIYRSLQGESSYAGLPCVFVRLSVCDLRCKWCDTPHAFGQGTPMDPAAIREQVLAFDCPLVEFTGGEPLLQPEIHPLMRQLLNDGKTVLLETSGAHDLTPVDPRVHLIMDLKCPDSGEVARNRWENLPLLKPSDEIKFVIASRVDFDWMIATVREHQLAERCSLLASAVFGSVTPLQLANWLLESGEQKIRMQLQLHKYIWDPQARGV</sequence>
<comment type="catalytic activity">
    <reaction evidence="8">
        <text>6-carboxy-5,6,7,8-tetrahydropterin + H(+) = 7-carboxy-7-carbaguanine + NH4(+)</text>
        <dbReference type="Rhea" id="RHEA:27974"/>
        <dbReference type="ChEBI" id="CHEBI:15378"/>
        <dbReference type="ChEBI" id="CHEBI:28938"/>
        <dbReference type="ChEBI" id="CHEBI:61032"/>
        <dbReference type="ChEBI" id="CHEBI:61036"/>
        <dbReference type="EC" id="4.3.99.3"/>
    </reaction>
</comment>
<dbReference type="CDD" id="cd01335">
    <property type="entry name" value="Radical_SAM"/>
    <property type="match status" value="1"/>
</dbReference>
<comment type="cofactor">
    <cofactor evidence="8">
        <name>S-adenosyl-L-methionine</name>
        <dbReference type="ChEBI" id="CHEBI:59789"/>
    </cofactor>
    <text evidence="8">Binds 1 S-adenosyl-L-methionine per subunit.</text>
</comment>
<dbReference type="EMBL" id="LR593887">
    <property type="protein sequence ID" value="VTS06553.1"/>
    <property type="molecule type" value="Genomic_DNA"/>
</dbReference>
<dbReference type="HAMAP" id="MF_00917">
    <property type="entry name" value="QueE"/>
    <property type="match status" value="1"/>
</dbReference>
<dbReference type="SFLD" id="SFLDS00029">
    <property type="entry name" value="Radical_SAM"/>
    <property type="match status" value="1"/>
</dbReference>
<evidence type="ECO:0000256" key="5">
    <source>
        <dbReference type="ARBA" id="ARBA00023004"/>
    </source>
</evidence>
<dbReference type="InParanoid" id="A0A6C2YT09"/>
<keyword evidence="2 8" id="KW-0949">S-adenosyl-L-methionine</keyword>
<dbReference type="InterPro" id="IPR007197">
    <property type="entry name" value="rSAM"/>
</dbReference>
<feature type="binding site" evidence="8">
    <location>
        <position position="79"/>
    </location>
    <ligand>
        <name>substrate</name>
    </ligand>
</feature>
<evidence type="ECO:0000256" key="8">
    <source>
        <dbReference type="HAMAP-Rule" id="MF_00917"/>
    </source>
</evidence>
<evidence type="ECO:0000256" key="3">
    <source>
        <dbReference type="ARBA" id="ARBA00022723"/>
    </source>
</evidence>
<feature type="binding site" evidence="8">
    <location>
        <begin position="64"/>
        <end position="66"/>
    </location>
    <ligand>
        <name>substrate</name>
    </ligand>
</feature>
<dbReference type="PROSITE" id="PS51918">
    <property type="entry name" value="RADICAL_SAM"/>
    <property type="match status" value="1"/>
</dbReference>
<dbReference type="Proteomes" id="UP000464378">
    <property type="component" value="Chromosome"/>
</dbReference>
<evidence type="ECO:0000256" key="7">
    <source>
        <dbReference type="ARBA" id="ARBA00023239"/>
    </source>
</evidence>
<evidence type="ECO:0000256" key="6">
    <source>
        <dbReference type="ARBA" id="ARBA00023014"/>
    </source>
</evidence>
<dbReference type="EMBL" id="LR586016">
    <property type="protein sequence ID" value="VIP04596.1"/>
    <property type="molecule type" value="Genomic_DNA"/>
</dbReference>